<dbReference type="CDD" id="cd05379">
    <property type="entry name" value="CAP_bacterial"/>
    <property type="match status" value="1"/>
</dbReference>
<evidence type="ECO:0000313" key="4">
    <source>
        <dbReference type="Proteomes" id="UP000503129"/>
    </source>
</evidence>
<dbReference type="InterPro" id="IPR014044">
    <property type="entry name" value="CAP_dom"/>
</dbReference>
<organism evidence="3 4">
    <name type="scientific">Brasilonema sennae CENA114</name>
    <dbReference type="NCBI Taxonomy" id="415709"/>
    <lineage>
        <taxon>Bacteria</taxon>
        <taxon>Bacillati</taxon>
        <taxon>Cyanobacteriota</taxon>
        <taxon>Cyanophyceae</taxon>
        <taxon>Nostocales</taxon>
        <taxon>Scytonemataceae</taxon>
        <taxon>Brasilonema</taxon>
        <taxon>Bromeliae group (in: Brasilonema)</taxon>
    </lineage>
</organism>
<proteinExistence type="predicted"/>
<evidence type="ECO:0000256" key="1">
    <source>
        <dbReference type="SAM" id="MobiDB-lite"/>
    </source>
</evidence>
<sequence length="247" mass="27338">MRCSGFSVFFPIALAASYTSQLLISKEAVAEDTQNLPTGVQEAYSTGPRRASYLSPLEQQVINEMNKIRANPKAYIPVLENYKQRFQGKLVKIYDRRYLQTHEGLSAVDEAIRFLQSATPVAPLTISRGMSLGAQDHVKDNGLKGSRGHQGSDGSNPSTRMDRYGIWQSTAGENISYGSSTAEDIVIQLLVDDGVPNRSHRRNIFNPNFRVAGVAYGIHAKYKTMCVINYAGEYQDKDIAVSASDHR</sequence>
<dbReference type="KEGG" id="bsen:DP114_26100"/>
<evidence type="ECO:0000259" key="2">
    <source>
        <dbReference type="Pfam" id="PF00188"/>
    </source>
</evidence>
<dbReference type="Pfam" id="PF00188">
    <property type="entry name" value="CAP"/>
    <property type="match status" value="1"/>
</dbReference>
<feature type="region of interest" description="Disordered" evidence="1">
    <location>
        <begin position="135"/>
        <end position="161"/>
    </location>
</feature>
<dbReference type="InterPro" id="IPR035940">
    <property type="entry name" value="CAP_sf"/>
</dbReference>
<name>A0A856MQL5_9CYAN</name>
<dbReference type="SUPFAM" id="SSF55797">
    <property type="entry name" value="PR-1-like"/>
    <property type="match status" value="1"/>
</dbReference>
<feature type="domain" description="SCP" evidence="2">
    <location>
        <begin position="65"/>
        <end position="230"/>
    </location>
</feature>
<evidence type="ECO:0000313" key="3">
    <source>
        <dbReference type="EMBL" id="QDL12430.1"/>
    </source>
</evidence>
<reference evidence="3 4" key="1">
    <citation type="submission" date="2018-06" db="EMBL/GenBank/DDBJ databases">
        <title>Comparative genomics of Brasilonema spp. strains.</title>
        <authorList>
            <person name="Alvarenga D.O."/>
            <person name="Fiore M.F."/>
            <person name="Varani A.M."/>
        </authorList>
    </citation>
    <scope>NUCLEOTIDE SEQUENCE [LARGE SCALE GENOMIC DNA]</scope>
    <source>
        <strain evidence="3 4">CENA114</strain>
    </source>
</reference>
<dbReference type="AlphaFoldDB" id="A0A856MQL5"/>
<accession>A0A856MQL5</accession>
<keyword evidence="4" id="KW-1185">Reference proteome</keyword>
<dbReference type="EMBL" id="CP030118">
    <property type="protein sequence ID" value="QDL12430.1"/>
    <property type="molecule type" value="Genomic_DNA"/>
</dbReference>
<dbReference type="RefSeq" id="WP_169264297.1">
    <property type="nucleotide sequence ID" value="NZ_CAWOXK010000001.1"/>
</dbReference>
<protein>
    <submittedName>
        <fullName evidence="3">CAP domain-containing protein</fullName>
    </submittedName>
</protein>
<dbReference type="Proteomes" id="UP000503129">
    <property type="component" value="Chromosome"/>
</dbReference>
<dbReference type="Gene3D" id="3.40.33.10">
    <property type="entry name" value="CAP"/>
    <property type="match status" value="1"/>
</dbReference>
<dbReference type="PANTHER" id="PTHR31157">
    <property type="entry name" value="SCP DOMAIN-CONTAINING PROTEIN"/>
    <property type="match status" value="1"/>
</dbReference>
<dbReference type="PANTHER" id="PTHR31157:SF1">
    <property type="entry name" value="SCP DOMAIN-CONTAINING PROTEIN"/>
    <property type="match status" value="1"/>
</dbReference>
<gene>
    <name evidence="3" type="ORF">DP114_26100</name>
</gene>